<keyword evidence="2" id="KW-0719">Serine esterase</keyword>
<evidence type="ECO:0000256" key="4">
    <source>
        <dbReference type="ARBA" id="ARBA00022867"/>
    </source>
</evidence>
<dbReference type="InterPro" id="IPR019819">
    <property type="entry name" value="Carboxylesterase_B_CS"/>
</dbReference>
<dbReference type="PANTHER" id="PTHR43918:SF4">
    <property type="entry name" value="CARBOXYLIC ESTER HYDROLASE"/>
    <property type="match status" value="1"/>
</dbReference>
<evidence type="ECO:0000256" key="6">
    <source>
        <dbReference type="ARBA" id="ARBA00023180"/>
    </source>
</evidence>
<dbReference type="SUPFAM" id="SSF53474">
    <property type="entry name" value="alpha/beta-Hydrolases"/>
    <property type="match status" value="1"/>
</dbReference>
<dbReference type="Pfam" id="PF00135">
    <property type="entry name" value="COesterase"/>
    <property type="match status" value="1"/>
</dbReference>
<reference evidence="11 12" key="1">
    <citation type="submission" date="2021-06" db="EMBL/GenBank/DDBJ databases">
        <title>Caerostris darwini draft genome.</title>
        <authorList>
            <person name="Kono N."/>
            <person name="Arakawa K."/>
        </authorList>
    </citation>
    <scope>NUCLEOTIDE SEQUENCE [LARGE SCALE GENOMIC DNA]</scope>
</reference>
<organism evidence="11 12">
    <name type="scientific">Caerostris darwini</name>
    <dbReference type="NCBI Taxonomy" id="1538125"/>
    <lineage>
        <taxon>Eukaryota</taxon>
        <taxon>Metazoa</taxon>
        <taxon>Ecdysozoa</taxon>
        <taxon>Arthropoda</taxon>
        <taxon>Chelicerata</taxon>
        <taxon>Arachnida</taxon>
        <taxon>Araneae</taxon>
        <taxon>Araneomorphae</taxon>
        <taxon>Entelegynae</taxon>
        <taxon>Araneoidea</taxon>
        <taxon>Araneidae</taxon>
        <taxon>Caerostris</taxon>
    </lineage>
</organism>
<comment type="catalytic activity">
    <reaction evidence="7">
        <text>acetylcholine + H2O = choline + acetate + H(+)</text>
        <dbReference type="Rhea" id="RHEA:17561"/>
        <dbReference type="ChEBI" id="CHEBI:15354"/>
        <dbReference type="ChEBI" id="CHEBI:15355"/>
        <dbReference type="ChEBI" id="CHEBI:15377"/>
        <dbReference type="ChEBI" id="CHEBI:15378"/>
        <dbReference type="ChEBI" id="CHEBI:30089"/>
        <dbReference type="EC" id="3.1.1.7"/>
    </reaction>
</comment>
<accession>A0AAV4UE89</accession>
<keyword evidence="3 9" id="KW-0378">Hydrolase</keyword>
<evidence type="ECO:0000256" key="1">
    <source>
        <dbReference type="ARBA" id="ARBA00005964"/>
    </source>
</evidence>
<evidence type="ECO:0000256" key="2">
    <source>
        <dbReference type="ARBA" id="ARBA00022487"/>
    </source>
</evidence>
<dbReference type="GO" id="GO:0003990">
    <property type="term" value="F:acetylcholinesterase activity"/>
    <property type="evidence" value="ECO:0007669"/>
    <property type="project" value="UniProtKB-EC"/>
</dbReference>
<dbReference type="InterPro" id="IPR000997">
    <property type="entry name" value="Cholinesterase"/>
</dbReference>
<dbReference type="PRINTS" id="PR00878">
    <property type="entry name" value="CHOLNESTRASE"/>
</dbReference>
<name>A0AAV4UE89_9ARAC</name>
<dbReference type="FunFam" id="3.40.50.1820:FF:000029">
    <property type="entry name" value="Acetylcholinesterase"/>
    <property type="match status" value="1"/>
</dbReference>
<protein>
    <recommendedName>
        <fullName evidence="9">Carboxylic ester hydrolase</fullName>
        <ecNumber evidence="9">3.1.1.-</ecNumber>
    </recommendedName>
</protein>
<dbReference type="PROSITE" id="PS00941">
    <property type="entry name" value="CARBOXYLESTERASE_B_2"/>
    <property type="match status" value="1"/>
</dbReference>
<feature type="active site" description="Charge relay system" evidence="8">
    <location>
        <position position="340"/>
    </location>
</feature>
<dbReference type="InterPro" id="IPR029058">
    <property type="entry name" value="AB_hydrolase_fold"/>
</dbReference>
<evidence type="ECO:0000256" key="7">
    <source>
        <dbReference type="ARBA" id="ARBA00048484"/>
    </source>
</evidence>
<feature type="active site" description="Charge relay system" evidence="8">
    <location>
        <position position="454"/>
    </location>
</feature>
<dbReference type="GO" id="GO:0006581">
    <property type="term" value="P:acetylcholine catabolic process"/>
    <property type="evidence" value="ECO:0007669"/>
    <property type="project" value="TreeGrafter"/>
</dbReference>
<evidence type="ECO:0000313" key="12">
    <source>
        <dbReference type="Proteomes" id="UP001054837"/>
    </source>
</evidence>
<evidence type="ECO:0000256" key="8">
    <source>
        <dbReference type="PIRSR" id="PIRSR600997-1"/>
    </source>
</evidence>
<feature type="domain" description="Carboxylesterase type B" evidence="10">
    <location>
        <begin position="21"/>
        <end position="521"/>
    </location>
</feature>
<dbReference type="InterPro" id="IPR019826">
    <property type="entry name" value="Carboxylesterase_B_AS"/>
</dbReference>
<evidence type="ECO:0000256" key="9">
    <source>
        <dbReference type="RuleBase" id="RU361235"/>
    </source>
</evidence>
<dbReference type="InterPro" id="IPR050654">
    <property type="entry name" value="AChE-related_enzymes"/>
</dbReference>
<comment type="caution">
    <text evidence="11">The sequence shown here is derived from an EMBL/GenBank/DDBJ whole genome shotgun (WGS) entry which is preliminary data.</text>
</comment>
<dbReference type="EC" id="3.1.1.-" evidence="9"/>
<keyword evidence="4" id="KW-0531">Neurotransmitter degradation</keyword>
<evidence type="ECO:0000259" key="10">
    <source>
        <dbReference type="Pfam" id="PF00135"/>
    </source>
</evidence>
<dbReference type="GO" id="GO:0019695">
    <property type="term" value="P:choline metabolic process"/>
    <property type="evidence" value="ECO:0007669"/>
    <property type="project" value="TreeGrafter"/>
</dbReference>
<dbReference type="PROSITE" id="PS00122">
    <property type="entry name" value="CARBOXYLESTERASE_B_1"/>
    <property type="match status" value="1"/>
</dbReference>
<gene>
    <name evidence="11" type="ORF">CDAR_516911</name>
</gene>
<proteinExistence type="inferred from homology"/>
<feature type="chain" id="PRO_5043096296" description="Carboxylic ester hydrolase" evidence="9">
    <location>
        <begin position="19"/>
        <end position="544"/>
    </location>
</feature>
<feature type="signal peptide" evidence="9">
    <location>
        <begin position="1"/>
        <end position="18"/>
    </location>
</feature>
<keyword evidence="6" id="KW-0325">Glycoprotein</keyword>
<feature type="active site" description="Acyl-ester intermediate" evidence="8">
    <location>
        <position position="210"/>
    </location>
</feature>
<dbReference type="InterPro" id="IPR002018">
    <property type="entry name" value="CarbesteraseB"/>
</dbReference>
<sequence length="544" mass="61228">MKPLSVICLFTIVWKVACNPTFVKTTSGPIQGFISELNNKAVKAFLGIPFAQPPVGDLRFKKPKPVQPWTDTLQATEMPPACIQYTEYPFPWYDGMPGKSEDCLYLNIYTPIIATEGSKLPVMFWIYGGGFTLGSSRLDLHDPRALVQEGDVIVVTFNYRVGLFGFLTSNTEDAPGNVGVHDMVMALQWVNDNIEYFGGDKERITVFGESAGSIAISLFCVSPLTKGLFSKAIMESGSAILMNNNYLQPNLQVSQRLAKAVECASDDNTIEDDPDGVVGCLREQNATYLAYVLWSLDPTSIAAFFPQYGDELLPNNAVDDIREGSFTNAVPLLIGNNRDEGSFLITTQNIEIFGFFGYKDPEINKTFAESMLLKIFSNFTDPQKYVNYYMDGVPDDDYDLIRRQVYTAAGDIMFLCETVYFAESYAERNNDVYYYFFTHRPSNSPWAPWMGVAHFEEIQFVFGRPVRKPGSYQKNEASLSTKMMRIWSNFAKYGHPGEFLKWPKYSKANPTYMNIDGNPRINEAKLGTGPHLENCNVIRSHYGF</sequence>
<evidence type="ECO:0000256" key="5">
    <source>
        <dbReference type="ARBA" id="ARBA00023157"/>
    </source>
</evidence>
<dbReference type="PANTHER" id="PTHR43918">
    <property type="entry name" value="ACETYLCHOLINESTERASE"/>
    <property type="match status" value="1"/>
</dbReference>
<dbReference type="Proteomes" id="UP001054837">
    <property type="component" value="Unassembled WGS sequence"/>
</dbReference>
<dbReference type="Gene3D" id="3.40.50.1820">
    <property type="entry name" value="alpha/beta hydrolase"/>
    <property type="match status" value="1"/>
</dbReference>
<comment type="similarity">
    <text evidence="1 9">Belongs to the type-B carboxylesterase/lipase family.</text>
</comment>
<dbReference type="EMBL" id="BPLQ01011151">
    <property type="protein sequence ID" value="GIY55999.1"/>
    <property type="molecule type" value="Genomic_DNA"/>
</dbReference>
<keyword evidence="9" id="KW-0732">Signal</keyword>
<evidence type="ECO:0000256" key="3">
    <source>
        <dbReference type="ARBA" id="ARBA00022801"/>
    </source>
</evidence>
<keyword evidence="12" id="KW-1185">Reference proteome</keyword>
<keyword evidence="5" id="KW-1015">Disulfide bond</keyword>
<evidence type="ECO:0000313" key="11">
    <source>
        <dbReference type="EMBL" id="GIY55999.1"/>
    </source>
</evidence>
<dbReference type="GO" id="GO:0005615">
    <property type="term" value="C:extracellular space"/>
    <property type="evidence" value="ECO:0007669"/>
    <property type="project" value="TreeGrafter"/>
</dbReference>
<dbReference type="AlphaFoldDB" id="A0AAV4UE89"/>
<dbReference type="GO" id="GO:0005886">
    <property type="term" value="C:plasma membrane"/>
    <property type="evidence" value="ECO:0007669"/>
    <property type="project" value="TreeGrafter"/>
</dbReference>